<gene>
    <name evidence="10" type="primary">trxB</name>
    <name evidence="10" type="ORF">NCTC10207_02418</name>
</gene>
<dbReference type="PRINTS" id="PR00368">
    <property type="entry name" value="FADPNR"/>
</dbReference>
<evidence type="ECO:0000256" key="8">
    <source>
        <dbReference type="RuleBase" id="RU003881"/>
    </source>
</evidence>
<accession>A0A7Z9D825</accession>
<dbReference type="GO" id="GO:0004791">
    <property type="term" value="F:thioredoxin-disulfide reductase (NADPH) activity"/>
    <property type="evidence" value="ECO:0007669"/>
    <property type="project" value="UniProtKB-UniRule"/>
</dbReference>
<keyword evidence="2 7" id="KW-0274">FAD</keyword>
<evidence type="ECO:0000256" key="4">
    <source>
        <dbReference type="ARBA" id="ARBA00023157"/>
    </source>
</evidence>
<dbReference type="PROSITE" id="PS00573">
    <property type="entry name" value="PYRIDINE_REDOX_2"/>
    <property type="match status" value="1"/>
</dbReference>
<dbReference type="GO" id="GO:0005737">
    <property type="term" value="C:cytoplasm"/>
    <property type="evidence" value="ECO:0007669"/>
    <property type="project" value="InterPro"/>
</dbReference>
<dbReference type="Proteomes" id="UP000282386">
    <property type="component" value="Chromosome"/>
</dbReference>
<dbReference type="Gene3D" id="3.50.50.60">
    <property type="entry name" value="FAD/NAD(P)-binding domain"/>
    <property type="match status" value="2"/>
</dbReference>
<dbReference type="PRINTS" id="PR00469">
    <property type="entry name" value="PNDRDTASEII"/>
</dbReference>
<evidence type="ECO:0000256" key="6">
    <source>
        <dbReference type="ARBA" id="ARBA00048132"/>
    </source>
</evidence>
<keyword evidence="4" id="KW-1015">Disulfide bond</keyword>
<comment type="similarity">
    <text evidence="7">Belongs to the class-II pyridine nucleotide-disulfide oxidoreductase family.</text>
</comment>
<sequence>MNTNTTTGGLFGNAALGGVRLGAASTKPEGASTSAAEQGEQTVHNVIIVGAGPAGYTAAIYAARANLSPVLFASSVSPGGALMNTTEVENFPGFIEGIQGPELMTNIGAQAERFGTDIRYQDVEKLDLTGEVKKVILADGSVHLAKTVILSTGSEYRKLGVEGEDRLSGYGVSWCATCDGFFFKEKDIAVVGGGDSALEEALFLTTFARKVYIIHRRDSFRASDIMQKRAFENPKIEVLWDSEVSAIDGDSNLEKVTLKNTKDGSERELPLNGLFIAIGSDPRVDMVKDQLTLSEQGTIEVQGRSSKTSVPGVFAAGDVIDPTYRQAIIAAGSGAVAALDAQHYIENM</sequence>
<name>A0A7Z9D825_9MICC</name>
<keyword evidence="1 7" id="KW-0285">Flavoprotein</keyword>
<evidence type="ECO:0000256" key="7">
    <source>
        <dbReference type="RuleBase" id="RU003880"/>
    </source>
</evidence>
<evidence type="ECO:0000259" key="9">
    <source>
        <dbReference type="Pfam" id="PF07992"/>
    </source>
</evidence>
<evidence type="ECO:0000256" key="1">
    <source>
        <dbReference type="ARBA" id="ARBA00022630"/>
    </source>
</evidence>
<keyword evidence="8" id="KW-0521">NADP</keyword>
<proteinExistence type="inferred from homology"/>
<dbReference type="InterPro" id="IPR005982">
    <property type="entry name" value="Thioredox_Rdtase"/>
</dbReference>
<dbReference type="PANTHER" id="PTHR48105">
    <property type="entry name" value="THIOREDOXIN REDUCTASE 1-RELATED-RELATED"/>
    <property type="match status" value="1"/>
</dbReference>
<evidence type="ECO:0000256" key="3">
    <source>
        <dbReference type="ARBA" id="ARBA00023002"/>
    </source>
</evidence>
<protein>
    <recommendedName>
        <fullName evidence="7">Thioredoxin reductase</fullName>
        <ecNumber evidence="7">1.8.1.9</ecNumber>
    </recommendedName>
</protein>
<reference evidence="10 11" key="1">
    <citation type="submission" date="2018-12" db="EMBL/GenBank/DDBJ databases">
        <authorList>
            <consortium name="Pathogen Informatics"/>
        </authorList>
    </citation>
    <scope>NUCLEOTIDE SEQUENCE [LARGE SCALE GENOMIC DNA]</scope>
    <source>
        <strain evidence="10 11">NCTC10207</strain>
    </source>
</reference>
<keyword evidence="3 7" id="KW-0560">Oxidoreductase</keyword>
<dbReference type="InterPro" id="IPR050097">
    <property type="entry name" value="Ferredoxin-NADP_redctase_2"/>
</dbReference>
<dbReference type="InterPro" id="IPR023753">
    <property type="entry name" value="FAD/NAD-binding_dom"/>
</dbReference>
<keyword evidence="5 7" id="KW-0676">Redox-active center</keyword>
<dbReference type="GO" id="GO:0019430">
    <property type="term" value="P:removal of superoxide radicals"/>
    <property type="evidence" value="ECO:0007669"/>
    <property type="project" value="UniProtKB-UniRule"/>
</dbReference>
<dbReference type="InterPro" id="IPR036188">
    <property type="entry name" value="FAD/NAD-bd_sf"/>
</dbReference>
<feature type="domain" description="FAD/NAD(P)-binding" evidence="9">
    <location>
        <begin position="45"/>
        <end position="334"/>
    </location>
</feature>
<comment type="cofactor">
    <cofactor evidence="8">
        <name>FAD</name>
        <dbReference type="ChEBI" id="CHEBI:57692"/>
    </cofactor>
    <text evidence="8">Binds 1 FAD per subunit.</text>
</comment>
<evidence type="ECO:0000256" key="2">
    <source>
        <dbReference type="ARBA" id="ARBA00022827"/>
    </source>
</evidence>
<comment type="catalytic activity">
    <reaction evidence="6 7">
        <text>[thioredoxin]-dithiol + NADP(+) = [thioredoxin]-disulfide + NADPH + H(+)</text>
        <dbReference type="Rhea" id="RHEA:20345"/>
        <dbReference type="Rhea" id="RHEA-COMP:10698"/>
        <dbReference type="Rhea" id="RHEA-COMP:10700"/>
        <dbReference type="ChEBI" id="CHEBI:15378"/>
        <dbReference type="ChEBI" id="CHEBI:29950"/>
        <dbReference type="ChEBI" id="CHEBI:50058"/>
        <dbReference type="ChEBI" id="CHEBI:57783"/>
        <dbReference type="ChEBI" id="CHEBI:58349"/>
        <dbReference type="EC" id="1.8.1.9"/>
    </reaction>
</comment>
<dbReference type="AlphaFoldDB" id="A0A7Z9D825"/>
<dbReference type="EC" id="1.8.1.9" evidence="7"/>
<organism evidence="10 11">
    <name type="scientific">Rothia aeria</name>
    <dbReference type="NCBI Taxonomy" id="172042"/>
    <lineage>
        <taxon>Bacteria</taxon>
        <taxon>Bacillati</taxon>
        <taxon>Actinomycetota</taxon>
        <taxon>Actinomycetes</taxon>
        <taxon>Micrococcales</taxon>
        <taxon>Micrococcaceae</taxon>
        <taxon>Rothia</taxon>
    </lineage>
</organism>
<evidence type="ECO:0000313" key="10">
    <source>
        <dbReference type="EMBL" id="VEI25101.1"/>
    </source>
</evidence>
<dbReference type="EMBL" id="LR134479">
    <property type="protein sequence ID" value="VEI25101.1"/>
    <property type="molecule type" value="Genomic_DNA"/>
</dbReference>
<dbReference type="InterPro" id="IPR008255">
    <property type="entry name" value="Pyr_nucl-diS_OxRdtase_2_AS"/>
</dbReference>
<dbReference type="RefSeq" id="WP_126500799.1">
    <property type="nucleotide sequence ID" value="NZ_CAKASD010000042.1"/>
</dbReference>
<comment type="subunit">
    <text evidence="7">Homodimer.</text>
</comment>
<dbReference type="NCBIfam" id="TIGR01292">
    <property type="entry name" value="TRX_reduct"/>
    <property type="match status" value="1"/>
</dbReference>
<evidence type="ECO:0000256" key="5">
    <source>
        <dbReference type="ARBA" id="ARBA00023284"/>
    </source>
</evidence>
<dbReference type="SUPFAM" id="SSF51905">
    <property type="entry name" value="FAD/NAD(P)-binding domain"/>
    <property type="match status" value="1"/>
</dbReference>
<evidence type="ECO:0000313" key="11">
    <source>
        <dbReference type="Proteomes" id="UP000282386"/>
    </source>
</evidence>
<dbReference type="Pfam" id="PF07992">
    <property type="entry name" value="Pyr_redox_2"/>
    <property type="match status" value="1"/>
</dbReference>